<dbReference type="AlphaFoldDB" id="A0A9Q0YD26"/>
<keyword evidence="3" id="KW-1185">Reference proteome</keyword>
<dbReference type="EMBL" id="JAIZAY010000618">
    <property type="protein sequence ID" value="KAJ8018119.1"/>
    <property type="molecule type" value="Genomic_DNA"/>
</dbReference>
<reference evidence="2" key="1">
    <citation type="submission" date="2021-10" db="EMBL/GenBank/DDBJ databases">
        <title>Tropical sea cucumber genome reveals ecological adaptation and Cuvierian tubules defense mechanism.</title>
        <authorList>
            <person name="Chen T."/>
        </authorList>
    </citation>
    <scope>NUCLEOTIDE SEQUENCE</scope>
    <source>
        <strain evidence="2">Nanhai2018</strain>
        <tissue evidence="2">Muscle</tissue>
    </source>
</reference>
<protein>
    <submittedName>
        <fullName evidence="2">Uncharacterized protein</fullName>
    </submittedName>
</protein>
<name>A0A9Q0YD26_HOLLE</name>
<accession>A0A9Q0YD26</accession>
<organism evidence="2 3">
    <name type="scientific">Holothuria leucospilota</name>
    <name type="common">Black long sea cucumber</name>
    <name type="synonym">Mertensiothuria leucospilota</name>
    <dbReference type="NCBI Taxonomy" id="206669"/>
    <lineage>
        <taxon>Eukaryota</taxon>
        <taxon>Metazoa</taxon>
        <taxon>Echinodermata</taxon>
        <taxon>Eleutherozoa</taxon>
        <taxon>Echinozoa</taxon>
        <taxon>Holothuroidea</taxon>
        <taxon>Aspidochirotacea</taxon>
        <taxon>Aspidochirotida</taxon>
        <taxon>Holothuriidae</taxon>
        <taxon>Holothuria</taxon>
    </lineage>
</organism>
<evidence type="ECO:0000313" key="2">
    <source>
        <dbReference type="EMBL" id="KAJ8018119.1"/>
    </source>
</evidence>
<evidence type="ECO:0000256" key="1">
    <source>
        <dbReference type="SAM" id="MobiDB-lite"/>
    </source>
</evidence>
<comment type="caution">
    <text evidence="2">The sequence shown here is derived from an EMBL/GenBank/DDBJ whole genome shotgun (WGS) entry which is preliminary data.</text>
</comment>
<dbReference type="Proteomes" id="UP001152320">
    <property type="component" value="Unassembled WGS sequence"/>
</dbReference>
<sequence>MYAQRKCPKCKKKKKKKKKKKHLQTYIQSSNIKFDDILRGNEMRVLVLGDQGGNSVQKCKLPLCYSIGSFSGCQHS</sequence>
<evidence type="ECO:0000313" key="3">
    <source>
        <dbReference type="Proteomes" id="UP001152320"/>
    </source>
</evidence>
<feature type="region of interest" description="Disordered" evidence="1">
    <location>
        <begin position="1"/>
        <end position="22"/>
    </location>
</feature>
<proteinExistence type="predicted"/>
<gene>
    <name evidence="2" type="ORF">HOLleu_44065</name>
</gene>